<organism evidence="1 2">
    <name type="scientific">Pseudomonas oryzihabitans</name>
    <dbReference type="NCBI Taxonomy" id="47885"/>
    <lineage>
        <taxon>Bacteria</taxon>
        <taxon>Pseudomonadati</taxon>
        <taxon>Pseudomonadota</taxon>
        <taxon>Gammaproteobacteria</taxon>
        <taxon>Pseudomonadales</taxon>
        <taxon>Pseudomonadaceae</taxon>
        <taxon>Pseudomonas</taxon>
    </lineage>
</organism>
<reference evidence="1 2" key="1">
    <citation type="submission" date="2016-01" db="EMBL/GenBank/DDBJ databases">
        <title>Annotation of Pseudomonas oryzihabitans USDA-ARS-USMARC-56511.</title>
        <authorList>
            <person name="Harhay G.P."/>
            <person name="Harhay D.M."/>
            <person name="Smith T.P.L."/>
            <person name="Bono J.L."/>
            <person name="Heaton M.P."/>
            <person name="Clawson M.L."/>
            <person name="Chitko-Mckown C.G."/>
            <person name="Capik S.F."/>
            <person name="DeDonder K.D."/>
            <person name="Apley M.D."/>
            <person name="Lubbers B.V."/>
            <person name="White B.J."/>
            <person name="Larson R.L."/>
        </authorList>
    </citation>
    <scope>NUCLEOTIDE SEQUENCE [LARGE SCALE GENOMIC DNA]</scope>
    <source>
        <strain evidence="1 2">USDA-ARS-USMARC-56511</strain>
    </source>
</reference>
<protein>
    <submittedName>
        <fullName evidence="1">Uncharacterized protein</fullName>
    </submittedName>
</protein>
<sequence>MRHYLFIWIGIAACFTSMQLGHPFLAVAALAGSWMVALFLQPAQRVESFSRHYVASPAARFQAVEVRATAKTF</sequence>
<dbReference type="RefSeq" id="WP_059315565.1">
    <property type="nucleotide sequence ID" value="NZ_CP013987.1"/>
</dbReference>
<dbReference type="AlphaFoldDB" id="A0A0U4P4V8"/>
<evidence type="ECO:0000313" key="1">
    <source>
        <dbReference type="EMBL" id="ALZ85406.1"/>
    </source>
</evidence>
<dbReference type="Proteomes" id="UP000064137">
    <property type="component" value="Chromosome"/>
</dbReference>
<evidence type="ECO:0000313" key="2">
    <source>
        <dbReference type="Proteomes" id="UP000064137"/>
    </source>
</evidence>
<dbReference type="EMBL" id="CP013987">
    <property type="protein sequence ID" value="ALZ85406.1"/>
    <property type="molecule type" value="Genomic_DNA"/>
</dbReference>
<accession>A0A0U4P4V8</accession>
<gene>
    <name evidence="1" type="ORF">APT59_14820</name>
</gene>
<dbReference type="KEGG" id="por:APT59_14820"/>
<proteinExistence type="predicted"/>
<dbReference type="OrthoDB" id="6950531at2"/>
<name>A0A0U4P4V8_9PSED</name>